<protein>
    <recommendedName>
        <fullName evidence="1">Shedu protein SduA C-terminal domain-containing protein</fullName>
    </recommendedName>
</protein>
<dbReference type="Pfam" id="PF14082">
    <property type="entry name" value="SduA_C"/>
    <property type="match status" value="1"/>
</dbReference>
<dbReference type="AlphaFoldDB" id="A0A1G2BJL3"/>
<dbReference type="Proteomes" id="UP000177817">
    <property type="component" value="Unassembled WGS sequence"/>
</dbReference>
<gene>
    <name evidence="2" type="ORF">A2677_02190</name>
</gene>
<feature type="domain" description="Shedu protein SduA C-terminal" evidence="1">
    <location>
        <begin position="243"/>
        <end position="402"/>
    </location>
</feature>
<organism evidence="2 3">
    <name type="scientific">Candidatus Komeilibacteria bacterium RIFCSPHIGHO2_01_FULL_52_14</name>
    <dbReference type="NCBI Taxonomy" id="1798549"/>
    <lineage>
        <taxon>Bacteria</taxon>
        <taxon>Candidatus Komeiliibacteriota</taxon>
    </lineage>
</organism>
<comment type="caution">
    <text evidence="2">The sequence shown here is derived from an EMBL/GenBank/DDBJ whole genome shotgun (WGS) entry which is preliminary data.</text>
</comment>
<evidence type="ECO:0000259" key="1">
    <source>
        <dbReference type="Pfam" id="PF14082"/>
    </source>
</evidence>
<accession>A0A1G2BJL3</accession>
<name>A0A1G2BJL3_9BACT</name>
<proteinExistence type="predicted"/>
<reference evidence="2 3" key="1">
    <citation type="journal article" date="2016" name="Nat. Commun.">
        <title>Thousands of microbial genomes shed light on interconnected biogeochemical processes in an aquifer system.</title>
        <authorList>
            <person name="Anantharaman K."/>
            <person name="Brown C.T."/>
            <person name="Hug L.A."/>
            <person name="Sharon I."/>
            <person name="Castelle C.J."/>
            <person name="Probst A.J."/>
            <person name="Thomas B.C."/>
            <person name="Singh A."/>
            <person name="Wilkins M.J."/>
            <person name="Karaoz U."/>
            <person name="Brodie E.L."/>
            <person name="Williams K.H."/>
            <person name="Hubbard S.S."/>
            <person name="Banfield J.F."/>
        </authorList>
    </citation>
    <scope>NUCLEOTIDE SEQUENCE [LARGE SCALE GENOMIC DNA]</scope>
</reference>
<evidence type="ECO:0000313" key="2">
    <source>
        <dbReference type="EMBL" id="OGY88876.1"/>
    </source>
</evidence>
<evidence type="ECO:0000313" key="3">
    <source>
        <dbReference type="Proteomes" id="UP000177817"/>
    </source>
</evidence>
<sequence length="425" mass="48264">MTSEILKTKTRTKEIYHAVSTDPKFDVKSREVFKKKPYEIVFPFNRQGKQKYSLISEIHFDGVSRLDLKGQRGMTRGYGFTQDTVPVVSILNESFSAIAKVVISNKPTSIDRRKGEFILNIEDYKTIYSTLRPKNQKHSKDLRIAINNILAQAGGLGLRAKKIPYVAGSLKGTLREVASSGGKLSDSDSAALLDFAQNKIENYDVDAATLIHTKEKIDKVYFEKVISRFEKLLAIKKGVGAKKLEQRWHYFFKDNSWIFSYLFAAPHFLFQDEYYVGGQKGTGKEARYADFIYKNKLIDSATIIEIKTHKTKILHNTAYRVSGRVYPISSDITGAINQVLDQKNTLLKNYSSVAQGDFEVFDPKCIVVAGTIGSIPKERIKSFDMFRSNLRNIEVVCFDELLSKAKLLLSHFMKSKTTKAKKKKK</sequence>
<dbReference type="EMBL" id="MHKK01000050">
    <property type="protein sequence ID" value="OGY88876.1"/>
    <property type="molecule type" value="Genomic_DNA"/>
</dbReference>
<dbReference type="InterPro" id="IPR025359">
    <property type="entry name" value="SduA_C"/>
</dbReference>